<name>A0ACA9QYZ0_9GLOM</name>
<reference evidence="1" key="1">
    <citation type="submission" date="2021-06" db="EMBL/GenBank/DDBJ databases">
        <authorList>
            <person name="Kallberg Y."/>
            <person name="Tangrot J."/>
            <person name="Rosling A."/>
        </authorList>
    </citation>
    <scope>NUCLEOTIDE SEQUENCE</scope>
    <source>
        <strain evidence="1">CL356</strain>
    </source>
</reference>
<dbReference type="Proteomes" id="UP000789525">
    <property type="component" value="Unassembled WGS sequence"/>
</dbReference>
<protein>
    <submittedName>
        <fullName evidence="1">1617_t:CDS:1</fullName>
    </submittedName>
</protein>
<sequence>NEEEIGNGREIDGRSSQGTGDSLYKEAELLSVQSVDSPRDLDEVIFSGAPTIEKGMQLYEGNLAHGSQKIKDLINDVKSAKRKFINQFLNTTSNSFVSSPHSFPSIPISSSNMNNVNPPILSNSQV</sequence>
<accession>A0ACA9QYZ0</accession>
<gene>
    <name evidence="1" type="ORF">ACOLOM_LOCUS13692</name>
</gene>
<dbReference type="EMBL" id="CAJVPT010063950">
    <property type="protein sequence ID" value="CAG8769550.1"/>
    <property type="molecule type" value="Genomic_DNA"/>
</dbReference>
<evidence type="ECO:0000313" key="2">
    <source>
        <dbReference type="Proteomes" id="UP000789525"/>
    </source>
</evidence>
<keyword evidence="2" id="KW-1185">Reference proteome</keyword>
<evidence type="ECO:0000313" key="1">
    <source>
        <dbReference type="EMBL" id="CAG8769550.1"/>
    </source>
</evidence>
<comment type="caution">
    <text evidence="1">The sequence shown here is derived from an EMBL/GenBank/DDBJ whole genome shotgun (WGS) entry which is preliminary data.</text>
</comment>
<feature type="non-terminal residue" evidence="1">
    <location>
        <position position="1"/>
    </location>
</feature>
<organism evidence="1 2">
    <name type="scientific">Acaulospora colombiana</name>
    <dbReference type="NCBI Taxonomy" id="27376"/>
    <lineage>
        <taxon>Eukaryota</taxon>
        <taxon>Fungi</taxon>
        <taxon>Fungi incertae sedis</taxon>
        <taxon>Mucoromycota</taxon>
        <taxon>Glomeromycotina</taxon>
        <taxon>Glomeromycetes</taxon>
        <taxon>Diversisporales</taxon>
        <taxon>Acaulosporaceae</taxon>
        <taxon>Acaulospora</taxon>
    </lineage>
</organism>
<proteinExistence type="predicted"/>